<evidence type="ECO:0000313" key="3">
    <source>
        <dbReference type="Proteomes" id="UP000001646"/>
    </source>
</evidence>
<reference evidence="2" key="2">
    <citation type="submission" date="2025-08" db="UniProtKB">
        <authorList>
            <consortium name="Ensembl"/>
        </authorList>
    </citation>
    <scope>IDENTIFICATION</scope>
</reference>
<dbReference type="Ensembl" id="ENSACAT00000037180.1">
    <property type="protein sequence ID" value="ENSACAP00000036404.1"/>
    <property type="gene ID" value="ENSACAG00000038082.1"/>
</dbReference>
<dbReference type="Gene3D" id="3.30.70.1820">
    <property type="entry name" value="L1 transposable element, RRM domain"/>
    <property type="match status" value="1"/>
</dbReference>
<keyword evidence="1" id="KW-0175">Coiled coil</keyword>
<name>A0A803TMG4_ANOCA</name>
<evidence type="ECO:0008006" key="4">
    <source>
        <dbReference type="Google" id="ProtNLM"/>
    </source>
</evidence>
<protein>
    <recommendedName>
        <fullName evidence="4">L1 transposable element RRM domain-containing protein</fullName>
    </recommendedName>
</protein>
<organism evidence="2 3">
    <name type="scientific">Anolis carolinensis</name>
    <name type="common">Green anole</name>
    <name type="synonym">American chameleon</name>
    <dbReference type="NCBI Taxonomy" id="28377"/>
    <lineage>
        <taxon>Eukaryota</taxon>
        <taxon>Metazoa</taxon>
        <taxon>Chordata</taxon>
        <taxon>Craniata</taxon>
        <taxon>Vertebrata</taxon>
        <taxon>Euteleostomi</taxon>
        <taxon>Lepidosauria</taxon>
        <taxon>Squamata</taxon>
        <taxon>Bifurcata</taxon>
        <taxon>Unidentata</taxon>
        <taxon>Episquamata</taxon>
        <taxon>Toxicofera</taxon>
        <taxon>Iguania</taxon>
        <taxon>Dactyloidae</taxon>
        <taxon>Anolis</taxon>
    </lineage>
</organism>
<feature type="coiled-coil region" evidence="1">
    <location>
        <begin position="62"/>
        <end position="117"/>
    </location>
</feature>
<dbReference type="AlphaFoldDB" id="A0A803TMG4"/>
<dbReference type="GeneTree" id="ENSGT01040000244374"/>
<dbReference type="InParanoid" id="A0A803TMG4"/>
<evidence type="ECO:0000313" key="2">
    <source>
        <dbReference type="Ensembl" id="ENSACAP00000036404.1"/>
    </source>
</evidence>
<accession>A0A803TMG4</accession>
<reference evidence="2" key="3">
    <citation type="submission" date="2025-09" db="UniProtKB">
        <authorList>
            <consortium name="Ensembl"/>
        </authorList>
    </citation>
    <scope>IDENTIFICATION</scope>
</reference>
<feature type="coiled-coil region" evidence="1">
    <location>
        <begin position="256"/>
        <end position="287"/>
    </location>
</feature>
<sequence>MAYKLRSEKEIKDLRVTQKRTSFSEESQVKEMTEMILKELHRMQEKQDAYQKLAQEQMLDFKKEIKNELKGMKQEIGSISQELKELKSDKAELRKSHEKLQREVHILEGKTNKIETKQELMEMKEMEYQLRLRNIYEESRENIRSVVVEIMANLTQCPIEEIENRIDRVYRINTNYAKRNKTPRDVIVNFTKKIYRDEILKLNNENYVKFKEKKVIILREFPLDTINRRRKYFFLVEELKRHNIRFRKATMRGYFIQQSAQKKRKKQEQLKQILEEITEIENKLKKNPKNNKLLQ</sequence>
<dbReference type="Proteomes" id="UP000001646">
    <property type="component" value="Chromosome 1"/>
</dbReference>
<evidence type="ECO:0000256" key="1">
    <source>
        <dbReference type="SAM" id="Coils"/>
    </source>
</evidence>
<keyword evidence="3" id="KW-1185">Reference proteome</keyword>
<proteinExistence type="predicted"/>
<reference evidence="2 3" key="1">
    <citation type="submission" date="2009-12" db="EMBL/GenBank/DDBJ databases">
        <title>The Genome Sequence of Anolis carolinensis (Green Anole Lizard).</title>
        <authorList>
            <consortium name="The Genome Sequencing Platform"/>
            <person name="Di Palma F."/>
            <person name="Alfoldi J."/>
            <person name="Heiman D."/>
            <person name="Young S."/>
            <person name="Grabherr M."/>
            <person name="Johnson J."/>
            <person name="Lander E.S."/>
            <person name="Lindblad-Toh K."/>
        </authorList>
    </citation>
    <scope>NUCLEOTIDE SEQUENCE [LARGE SCALE GENOMIC DNA]</scope>
    <source>
        <strain evidence="2 3">JBL SC #1</strain>
    </source>
</reference>